<feature type="region of interest" description="Disordered" evidence="1">
    <location>
        <begin position="1"/>
        <end position="52"/>
    </location>
</feature>
<evidence type="ECO:0008006" key="4">
    <source>
        <dbReference type="Google" id="ProtNLM"/>
    </source>
</evidence>
<sequence length="68" mass="7742">MWRSTTVSQNLGGDRTHTPWRKRHYSPRQLGLPTSKRAKQIRNRKEGPRLAASNILSKVDRCIGPSST</sequence>
<reference evidence="2" key="1">
    <citation type="submission" date="2022-03" db="EMBL/GenBank/DDBJ databases">
        <authorList>
            <person name="Martin H S."/>
        </authorList>
    </citation>
    <scope>NUCLEOTIDE SEQUENCE</scope>
</reference>
<protein>
    <recommendedName>
        <fullName evidence="4">Ribosomal protein S12</fullName>
    </recommendedName>
</protein>
<accession>A0ABN8IRX5</accession>
<gene>
    <name evidence="2" type="ORF">IPOD504_LOCUS13116</name>
</gene>
<keyword evidence="3" id="KW-1185">Reference proteome</keyword>
<dbReference type="EMBL" id="OW152816">
    <property type="protein sequence ID" value="CAH2065746.1"/>
    <property type="molecule type" value="Genomic_DNA"/>
</dbReference>
<feature type="compositionally biased region" description="Polar residues" evidence="1">
    <location>
        <begin position="1"/>
        <end position="11"/>
    </location>
</feature>
<name>A0ABN8IRX5_9NEOP</name>
<dbReference type="Proteomes" id="UP000837857">
    <property type="component" value="Chromosome 4"/>
</dbReference>
<organism evidence="2 3">
    <name type="scientific">Iphiclides podalirius</name>
    <name type="common">scarce swallowtail</name>
    <dbReference type="NCBI Taxonomy" id="110791"/>
    <lineage>
        <taxon>Eukaryota</taxon>
        <taxon>Metazoa</taxon>
        <taxon>Ecdysozoa</taxon>
        <taxon>Arthropoda</taxon>
        <taxon>Hexapoda</taxon>
        <taxon>Insecta</taxon>
        <taxon>Pterygota</taxon>
        <taxon>Neoptera</taxon>
        <taxon>Endopterygota</taxon>
        <taxon>Lepidoptera</taxon>
        <taxon>Glossata</taxon>
        <taxon>Ditrysia</taxon>
        <taxon>Papilionoidea</taxon>
        <taxon>Papilionidae</taxon>
        <taxon>Papilioninae</taxon>
        <taxon>Iphiclides</taxon>
    </lineage>
</organism>
<evidence type="ECO:0000313" key="2">
    <source>
        <dbReference type="EMBL" id="CAH2065746.1"/>
    </source>
</evidence>
<evidence type="ECO:0000313" key="3">
    <source>
        <dbReference type="Proteomes" id="UP000837857"/>
    </source>
</evidence>
<proteinExistence type="predicted"/>
<feature type="non-terminal residue" evidence="2">
    <location>
        <position position="1"/>
    </location>
</feature>
<evidence type="ECO:0000256" key="1">
    <source>
        <dbReference type="SAM" id="MobiDB-lite"/>
    </source>
</evidence>